<keyword evidence="1" id="KW-1133">Transmembrane helix</keyword>
<gene>
    <name evidence="2" type="ORF">EQG79_13520</name>
</gene>
<dbReference type="RefSeq" id="WP_129601826.1">
    <property type="nucleotide sequence ID" value="NZ_SBLB01000003.1"/>
</dbReference>
<protein>
    <submittedName>
        <fullName evidence="2">Uncharacterized protein</fullName>
    </submittedName>
</protein>
<dbReference type="AlphaFoldDB" id="A0A4Q2UJF7"/>
<dbReference type="Proteomes" id="UP000290407">
    <property type="component" value="Unassembled WGS sequence"/>
</dbReference>
<evidence type="ECO:0000313" key="3">
    <source>
        <dbReference type="Proteomes" id="UP000290407"/>
    </source>
</evidence>
<dbReference type="EMBL" id="SBLB01000003">
    <property type="protein sequence ID" value="RYC69617.1"/>
    <property type="molecule type" value="Genomic_DNA"/>
</dbReference>
<evidence type="ECO:0000256" key="1">
    <source>
        <dbReference type="SAM" id="Phobius"/>
    </source>
</evidence>
<keyword evidence="3" id="KW-1185">Reference proteome</keyword>
<feature type="transmembrane region" description="Helical" evidence="1">
    <location>
        <begin position="39"/>
        <end position="59"/>
    </location>
</feature>
<keyword evidence="1" id="KW-0812">Transmembrane</keyword>
<organism evidence="2 3">
    <name type="scientific">Spirosoma sordidisoli</name>
    <dbReference type="NCBI Taxonomy" id="2502893"/>
    <lineage>
        <taxon>Bacteria</taxon>
        <taxon>Pseudomonadati</taxon>
        <taxon>Bacteroidota</taxon>
        <taxon>Cytophagia</taxon>
        <taxon>Cytophagales</taxon>
        <taxon>Cytophagaceae</taxon>
        <taxon>Spirosoma</taxon>
    </lineage>
</organism>
<keyword evidence="1" id="KW-0472">Membrane</keyword>
<reference evidence="2 3" key="1">
    <citation type="submission" date="2019-01" db="EMBL/GenBank/DDBJ databases">
        <title>Spirosoma flava sp. nov., a propanil-degrading bacterium isolated from herbicide-contaminated soil.</title>
        <authorList>
            <person name="Zhang L."/>
            <person name="Jiang J.-D."/>
        </authorList>
    </citation>
    <scope>NUCLEOTIDE SEQUENCE [LARGE SCALE GENOMIC DNA]</scope>
    <source>
        <strain evidence="2 3">TY50</strain>
    </source>
</reference>
<name>A0A4Q2UJF7_9BACT</name>
<evidence type="ECO:0000313" key="2">
    <source>
        <dbReference type="EMBL" id="RYC69617.1"/>
    </source>
</evidence>
<sequence length="87" mass="9347">MEATPKYFILDRRLIGVVEVAKRMVEAAAGASAVSDYPWVALVLIVFRVGLSGIGYFSLPKNPINVNTEQTVSIATEPKADAPSPDL</sequence>
<proteinExistence type="predicted"/>
<comment type="caution">
    <text evidence="2">The sequence shown here is derived from an EMBL/GenBank/DDBJ whole genome shotgun (WGS) entry which is preliminary data.</text>
</comment>
<accession>A0A4Q2UJF7</accession>